<sequence length="51" mass="6033">MVNQDFEKFREIQSKHRPPYLGGDQNQQERNKDFSYNKKGKTDSVGVTEQE</sequence>
<evidence type="ECO:0000256" key="1">
    <source>
        <dbReference type="SAM" id="MobiDB-lite"/>
    </source>
</evidence>
<dbReference type="EMBL" id="BAAADJ010000017">
    <property type="protein sequence ID" value="GAA0325880.1"/>
    <property type="molecule type" value="Genomic_DNA"/>
</dbReference>
<evidence type="ECO:0000313" key="2">
    <source>
        <dbReference type="EMBL" id="GAA0325880.1"/>
    </source>
</evidence>
<protein>
    <submittedName>
        <fullName evidence="2">Uncharacterized protein</fullName>
    </submittedName>
</protein>
<keyword evidence="3" id="KW-1185">Reference proteome</keyword>
<evidence type="ECO:0000313" key="3">
    <source>
        <dbReference type="Proteomes" id="UP001500782"/>
    </source>
</evidence>
<name>A0ABP3FWL0_9BACI</name>
<proteinExistence type="predicted"/>
<reference evidence="3" key="1">
    <citation type="journal article" date="2019" name="Int. J. Syst. Evol. Microbiol.">
        <title>The Global Catalogue of Microorganisms (GCM) 10K type strain sequencing project: providing services to taxonomists for standard genome sequencing and annotation.</title>
        <authorList>
            <consortium name="The Broad Institute Genomics Platform"/>
            <consortium name="The Broad Institute Genome Sequencing Center for Infectious Disease"/>
            <person name="Wu L."/>
            <person name="Ma J."/>
        </authorList>
    </citation>
    <scope>NUCLEOTIDE SEQUENCE [LARGE SCALE GENOMIC DNA]</scope>
    <source>
        <strain evidence="3">JCM 9731</strain>
    </source>
</reference>
<organism evidence="2 3">
    <name type="scientific">Bacillus carboniphilus</name>
    <dbReference type="NCBI Taxonomy" id="86663"/>
    <lineage>
        <taxon>Bacteria</taxon>
        <taxon>Bacillati</taxon>
        <taxon>Bacillota</taxon>
        <taxon>Bacilli</taxon>
        <taxon>Bacillales</taxon>
        <taxon>Bacillaceae</taxon>
        <taxon>Bacillus</taxon>
    </lineage>
</organism>
<feature type="compositionally biased region" description="Basic and acidic residues" evidence="1">
    <location>
        <begin position="1"/>
        <end position="14"/>
    </location>
</feature>
<accession>A0ABP3FWL0</accession>
<feature type="compositionally biased region" description="Basic and acidic residues" evidence="1">
    <location>
        <begin position="27"/>
        <end position="42"/>
    </location>
</feature>
<comment type="caution">
    <text evidence="2">The sequence shown here is derived from an EMBL/GenBank/DDBJ whole genome shotgun (WGS) entry which is preliminary data.</text>
</comment>
<dbReference type="Proteomes" id="UP001500782">
    <property type="component" value="Unassembled WGS sequence"/>
</dbReference>
<feature type="region of interest" description="Disordered" evidence="1">
    <location>
        <begin position="1"/>
        <end position="51"/>
    </location>
</feature>
<gene>
    <name evidence="2" type="ORF">GCM10008967_15570</name>
</gene>
<dbReference type="RefSeq" id="WP_343797914.1">
    <property type="nucleotide sequence ID" value="NZ_BAAADJ010000017.1"/>
</dbReference>